<dbReference type="PANTHER" id="PTHR30273">
    <property type="entry name" value="PERIPLASMIC SIGNAL SENSOR AND SIGMA FACTOR ACTIVATOR FECR-RELATED"/>
    <property type="match status" value="1"/>
</dbReference>
<dbReference type="EMBL" id="CP036349">
    <property type="protein sequence ID" value="QDV74354.1"/>
    <property type="molecule type" value="Genomic_DNA"/>
</dbReference>
<dbReference type="AlphaFoldDB" id="A0A518K979"/>
<dbReference type="PANTHER" id="PTHR30273:SF2">
    <property type="entry name" value="PROTEIN FECR"/>
    <property type="match status" value="1"/>
</dbReference>
<protein>
    <submittedName>
        <fullName evidence="3">FecR protein</fullName>
    </submittedName>
</protein>
<accession>A0A518K979</accession>
<keyword evidence="4" id="KW-1185">Reference proteome</keyword>
<evidence type="ECO:0000256" key="1">
    <source>
        <dbReference type="SAM" id="Phobius"/>
    </source>
</evidence>
<keyword evidence="1" id="KW-0812">Transmembrane</keyword>
<sequence>MSDASAHHRDLDEILADALEGLATEDELTRLSDELRQNAEFRTRACRYLVDDSLIAELILPARQVKGLVESLSAPHLRTTPARRKTPGSWLGFFYENRGAVVAAAAAVLLVGLSVLHLRALKEIDRLHSLAVVDIAQVETADGRSPAQSDGSSSPPAKQVVGRVSGLDGVEWESDEQALRFGETVLQGRMISLTSGVVELLLTTGAKVTIEGPAKFEAGSTIETTLDHGRIAAAVPRAARGFTIFTPTSEVVDLGTQFGVSVDDLGDTEVHVFDGDVVARSRLKNASTELVHAQQNQAVRFGSTSDKPQRFAARTADFVRRLGPAITSESLPPLPVVKDLGVWYAADLVSNITLNQPVSSWRDVLVGDNEFPDDAWQFEEGRCPLLVEDDADRRALRFNGWSTYLETAPMDTSDRQTVFVVYAAGPANFATDHQGGILLKYPTAPSLEVAVFGDRSTHGWVWPGPGSDGNVGVVRSAPVEASGVTVVAYTYDAVAGRSELWNNGVSQGQSDAPIGFKQPGQRYIGRHPDLNLAAAFFGNIYEVLIYDAALDSEAMAALNGYLAERYRIPPGS</sequence>
<dbReference type="Gene3D" id="2.60.120.200">
    <property type="match status" value="1"/>
</dbReference>
<keyword evidence="1" id="KW-0472">Membrane</keyword>
<evidence type="ECO:0000313" key="4">
    <source>
        <dbReference type="Proteomes" id="UP000316426"/>
    </source>
</evidence>
<dbReference type="InterPro" id="IPR012373">
    <property type="entry name" value="Ferrdict_sens_TM"/>
</dbReference>
<gene>
    <name evidence="3" type="ORF">Spa11_25570</name>
</gene>
<dbReference type="InterPro" id="IPR013320">
    <property type="entry name" value="ConA-like_dom_sf"/>
</dbReference>
<feature type="transmembrane region" description="Helical" evidence="1">
    <location>
        <begin position="99"/>
        <end position="118"/>
    </location>
</feature>
<keyword evidence="1" id="KW-1133">Transmembrane helix</keyword>
<dbReference type="GO" id="GO:0016989">
    <property type="term" value="F:sigma factor antagonist activity"/>
    <property type="evidence" value="ECO:0007669"/>
    <property type="project" value="TreeGrafter"/>
</dbReference>
<dbReference type="SUPFAM" id="SSF49899">
    <property type="entry name" value="Concanavalin A-like lectins/glucanases"/>
    <property type="match status" value="1"/>
</dbReference>
<evidence type="ECO:0000313" key="3">
    <source>
        <dbReference type="EMBL" id="QDV74354.1"/>
    </source>
</evidence>
<dbReference type="Gene3D" id="2.60.120.1440">
    <property type="match status" value="1"/>
</dbReference>
<dbReference type="RefSeq" id="WP_231932917.1">
    <property type="nucleotide sequence ID" value="NZ_CP036349.1"/>
</dbReference>
<dbReference type="Pfam" id="PF04773">
    <property type="entry name" value="FecR"/>
    <property type="match status" value="1"/>
</dbReference>
<proteinExistence type="predicted"/>
<dbReference type="Proteomes" id="UP000316426">
    <property type="component" value="Chromosome"/>
</dbReference>
<name>A0A518K979_9BACT</name>
<reference evidence="3 4" key="1">
    <citation type="submission" date="2019-02" db="EMBL/GenBank/DDBJ databases">
        <title>Deep-cultivation of Planctomycetes and their phenomic and genomic characterization uncovers novel biology.</title>
        <authorList>
            <person name="Wiegand S."/>
            <person name="Jogler M."/>
            <person name="Boedeker C."/>
            <person name="Pinto D."/>
            <person name="Vollmers J."/>
            <person name="Rivas-Marin E."/>
            <person name="Kohn T."/>
            <person name="Peeters S.H."/>
            <person name="Heuer A."/>
            <person name="Rast P."/>
            <person name="Oberbeckmann S."/>
            <person name="Bunk B."/>
            <person name="Jeske O."/>
            <person name="Meyerdierks A."/>
            <person name="Storesund J.E."/>
            <person name="Kallscheuer N."/>
            <person name="Luecker S."/>
            <person name="Lage O.M."/>
            <person name="Pohl T."/>
            <person name="Merkel B.J."/>
            <person name="Hornburger P."/>
            <person name="Mueller R.-W."/>
            <person name="Bruemmer F."/>
            <person name="Labrenz M."/>
            <person name="Spormann A.M."/>
            <person name="Op den Camp H."/>
            <person name="Overmann J."/>
            <person name="Amann R."/>
            <person name="Jetten M.S.M."/>
            <person name="Mascher T."/>
            <person name="Medema M.H."/>
            <person name="Devos D.P."/>
            <person name="Kaster A.-K."/>
            <person name="Ovreas L."/>
            <person name="Rohde M."/>
            <person name="Galperin M.Y."/>
            <person name="Jogler C."/>
        </authorList>
    </citation>
    <scope>NUCLEOTIDE SEQUENCE [LARGE SCALE GENOMIC DNA]</scope>
    <source>
        <strain evidence="3 4">Spa11</strain>
    </source>
</reference>
<evidence type="ECO:0000259" key="2">
    <source>
        <dbReference type="Pfam" id="PF04773"/>
    </source>
</evidence>
<dbReference type="KEGG" id="bmei:Spa11_25570"/>
<feature type="domain" description="FecR protein" evidence="2">
    <location>
        <begin position="198"/>
        <end position="277"/>
    </location>
</feature>
<organism evidence="3 4">
    <name type="scientific">Botrimarina mediterranea</name>
    <dbReference type="NCBI Taxonomy" id="2528022"/>
    <lineage>
        <taxon>Bacteria</taxon>
        <taxon>Pseudomonadati</taxon>
        <taxon>Planctomycetota</taxon>
        <taxon>Planctomycetia</taxon>
        <taxon>Pirellulales</taxon>
        <taxon>Lacipirellulaceae</taxon>
        <taxon>Botrimarina</taxon>
    </lineage>
</organism>
<dbReference type="InterPro" id="IPR006860">
    <property type="entry name" value="FecR"/>
</dbReference>